<dbReference type="AlphaFoldDB" id="A0A4Z0GVG9"/>
<dbReference type="EMBL" id="SRJD01000001">
    <property type="protein sequence ID" value="TGB00302.1"/>
    <property type="molecule type" value="Genomic_DNA"/>
</dbReference>
<dbReference type="InterPro" id="IPR002545">
    <property type="entry name" value="CheW-lke_dom"/>
</dbReference>
<dbReference type="InterPro" id="IPR036061">
    <property type="entry name" value="CheW-like_dom_sf"/>
</dbReference>
<gene>
    <name evidence="2" type="ORF">E4665_01105</name>
</gene>
<evidence type="ECO:0000259" key="1">
    <source>
        <dbReference type="PROSITE" id="PS50851"/>
    </source>
</evidence>
<dbReference type="Gene3D" id="2.40.50.180">
    <property type="entry name" value="CheA-289, Domain 4"/>
    <property type="match status" value="1"/>
</dbReference>
<dbReference type="RefSeq" id="WP_135346948.1">
    <property type="nucleotide sequence ID" value="NZ_SRJD01000001.1"/>
</dbReference>
<protein>
    <submittedName>
        <fullName evidence="2">Purine-binding chemotaxis protein CheW</fullName>
    </submittedName>
</protein>
<accession>A0A4Z0GVG9</accession>
<dbReference type="OrthoDB" id="9794382at2"/>
<dbReference type="Gene3D" id="2.30.30.40">
    <property type="entry name" value="SH3 Domains"/>
    <property type="match status" value="1"/>
</dbReference>
<feature type="domain" description="CheW-like" evidence="1">
    <location>
        <begin position="8"/>
        <end position="149"/>
    </location>
</feature>
<dbReference type="CDD" id="cd00732">
    <property type="entry name" value="CheW"/>
    <property type="match status" value="1"/>
</dbReference>
<sequence length="157" mass="17276">MENTEQESIKVIMFNLGNEVYGVPIDQVLSIEHLEPITRVPNAAHFVEGVMNLRGLIIPVIDVRKRFGLAPVAATKDTRVIVVETDDLQVGMLVDTAKEVTDINVDSIEKTPEIIGGLDAGYINGVAKLGKESLMILLNLDRVLSDQDLDNLKLIEE</sequence>
<dbReference type="SMART" id="SM00260">
    <property type="entry name" value="CheW"/>
    <property type="match status" value="1"/>
</dbReference>
<dbReference type="Proteomes" id="UP000298347">
    <property type="component" value="Unassembled WGS sequence"/>
</dbReference>
<organism evidence="2 3">
    <name type="scientific">Sporolactobacillus shoreae</name>
    <dbReference type="NCBI Taxonomy" id="1465501"/>
    <lineage>
        <taxon>Bacteria</taxon>
        <taxon>Bacillati</taxon>
        <taxon>Bacillota</taxon>
        <taxon>Bacilli</taxon>
        <taxon>Bacillales</taxon>
        <taxon>Sporolactobacillaceae</taxon>
        <taxon>Sporolactobacillus</taxon>
    </lineage>
</organism>
<dbReference type="SUPFAM" id="SSF50341">
    <property type="entry name" value="CheW-like"/>
    <property type="match status" value="1"/>
</dbReference>
<reference evidence="2 3" key="1">
    <citation type="journal article" date="2015" name="Int. J. Syst. Evol. Microbiol.">
        <title>Sporolactobacillus shoreae sp. nov. and Sporolactobacillus spathodeae sp. nov., two spore-forming lactic acid bacteria isolated from tree barks in Thailand.</title>
        <authorList>
            <person name="Thamacharoensuk T."/>
            <person name="Kitahara M."/>
            <person name="Ohkuma M."/>
            <person name="Thongchul N."/>
            <person name="Tanasupawat S."/>
        </authorList>
    </citation>
    <scope>NUCLEOTIDE SEQUENCE [LARGE SCALE GENOMIC DNA]</scope>
    <source>
        <strain evidence="2 3">BK92</strain>
    </source>
</reference>
<comment type="caution">
    <text evidence="2">The sequence shown here is derived from an EMBL/GenBank/DDBJ whole genome shotgun (WGS) entry which is preliminary data.</text>
</comment>
<dbReference type="GO" id="GO:0006935">
    <property type="term" value="P:chemotaxis"/>
    <property type="evidence" value="ECO:0007669"/>
    <property type="project" value="InterPro"/>
</dbReference>
<name>A0A4Z0GVG9_9BACL</name>
<dbReference type="PROSITE" id="PS50851">
    <property type="entry name" value="CHEW"/>
    <property type="match status" value="1"/>
</dbReference>
<dbReference type="GO" id="GO:0005829">
    <property type="term" value="C:cytosol"/>
    <property type="evidence" value="ECO:0007669"/>
    <property type="project" value="TreeGrafter"/>
</dbReference>
<proteinExistence type="predicted"/>
<dbReference type="PANTHER" id="PTHR22617">
    <property type="entry name" value="CHEMOTAXIS SENSOR HISTIDINE KINASE-RELATED"/>
    <property type="match status" value="1"/>
</dbReference>
<dbReference type="PANTHER" id="PTHR22617:SF23">
    <property type="entry name" value="CHEMOTAXIS PROTEIN CHEW"/>
    <property type="match status" value="1"/>
</dbReference>
<evidence type="ECO:0000313" key="2">
    <source>
        <dbReference type="EMBL" id="TGB00302.1"/>
    </source>
</evidence>
<dbReference type="Pfam" id="PF01584">
    <property type="entry name" value="CheW"/>
    <property type="match status" value="1"/>
</dbReference>
<dbReference type="GO" id="GO:0007165">
    <property type="term" value="P:signal transduction"/>
    <property type="evidence" value="ECO:0007669"/>
    <property type="project" value="InterPro"/>
</dbReference>
<dbReference type="InterPro" id="IPR039315">
    <property type="entry name" value="CheW"/>
</dbReference>
<keyword evidence="3" id="KW-1185">Reference proteome</keyword>
<evidence type="ECO:0000313" key="3">
    <source>
        <dbReference type="Proteomes" id="UP000298347"/>
    </source>
</evidence>